<comment type="similarity">
    <text evidence="1">Belongs to the Gfa family.</text>
</comment>
<evidence type="ECO:0000256" key="5">
    <source>
        <dbReference type="SAM" id="MobiDB-lite"/>
    </source>
</evidence>
<sequence length="505" mass="56101">MERVEGNRTQVHGMAKKRGGKKARSKKKAAKKANRNNQRDVSHNISSNQDTARGQEQTSHAAMDRDDRPEASLRGSDVSLTFERGARSFNPSIINAHDEGDPDVTLLDLSPAKAGEGISPLFDDILSVENRGINIFKIVSAQDHSKAEEIESDAASQRSLEEVLTDNPDKRLFNLDDQTLAFAGLAVKQVVLEATYGFFQKCISEPKLEKLWDRIIGPGNVAATAQHSISVPDGIMDLKNGVRSPSTLISNCAGILSQDSAVTNQKTLRQCLSRAVTLCDALGDEHRKQALENATHKLDWLMLGLDCKTMELYRNANRRLDKVNMEYPVVFGAAEGRAEALCDKRRREERNILQLMNREVKTWYMSNKMANMITGSCNCGRHVYTIPKPTDMNLCHCIDCRKWAGAMHSAHLFVKTAEIETTSPEPKTYTQKADSGNEMTRAWCHGCGAGIWLRSANKPDLTFLKAGLFEPGDIPNPTMENWLKNMEPWETPAKGTQKTAQAGFE</sequence>
<name>A0AAD9WAN1_PHOAM</name>
<dbReference type="PROSITE" id="PS51891">
    <property type="entry name" value="CENP_V_GFA"/>
    <property type="match status" value="1"/>
</dbReference>
<dbReference type="InterPro" id="IPR011057">
    <property type="entry name" value="Mss4-like_sf"/>
</dbReference>
<keyword evidence="4" id="KW-0456">Lyase</keyword>
<dbReference type="Gene3D" id="3.90.1590.10">
    <property type="entry name" value="glutathione-dependent formaldehyde- activating enzyme (gfa)"/>
    <property type="match status" value="1"/>
</dbReference>
<evidence type="ECO:0000313" key="8">
    <source>
        <dbReference type="Proteomes" id="UP001265746"/>
    </source>
</evidence>
<keyword evidence="3" id="KW-0862">Zinc</keyword>
<proteinExistence type="inferred from homology"/>
<evidence type="ECO:0000256" key="4">
    <source>
        <dbReference type="ARBA" id="ARBA00023239"/>
    </source>
</evidence>
<evidence type="ECO:0000256" key="3">
    <source>
        <dbReference type="ARBA" id="ARBA00022833"/>
    </source>
</evidence>
<dbReference type="GO" id="GO:0016846">
    <property type="term" value="F:carbon-sulfur lyase activity"/>
    <property type="evidence" value="ECO:0007669"/>
    <property type="project" value="InterPro"/>
</dbReference>
<protein>
    <recommendedName>
        <fullName evidence="6">CENP-V/GFA domain-containing protein</fullName>
    </recommendedName>
</protein>
<feature type="domain" description="CENP-V/GFA" evidence="6">
    <location>
        <begin position="373"/>
        <end position="490"/>
    </location>
</feature>
<dbReference type="SUPFAM" id="SSF51316">
    <property type="entry name" value="Mss4-like"/>
    <property type="match status" value="1"/>
</dbReference>
<organism evidence="7 8">
    <name type="scientific">Phomopsis amygdali</name>
    <name type="common">Fusicoccum amygdali</name>
    <dbReference type="NCBI Taxonomy" id="1214568"/>
    <lineage>
        <taxon>Eukaryota</taxon>
        <taxon>Fungi</taxon>
        <taxon>Dikarya</taxon>
        <taxon>Ascomycota</taxon>
        <taxon>Pezizomycotina</taxon>
        <taxon>Sordariomycetes</taxon>
        <taxon>Sordariomycetidae</taxon>
        <taxon>Diaporthales</taxon>
        <taxon>Diaporthaceae</taxon>
        <taxon>Diaporthe</taxon>
    </lineage>
</organism>
<feature type="compositionally biased region" description="Basic residues" evidence="5">
    <location>
        <begin position="14"/>
        <end position="34"/>
    </location>
</feature>
<feature type="region of interest" description="Disordered" evidence="5">
    <location>
        <begin position="1"/>
        <end position="79"/>
    </location>
</feature>
<reference evidence="7" key="1">
    <citation type="submission" date="2023-06" db="EMBL/GenBank/DDBJ databases">
        <authorList>
            <person name="Noh H."/>
        </authorList>
    </citation>
    <scope>NUCLEOTIDE SEQUENCE</scope>
    <source>
        <strain evidence="7">DUCC20226</strain>
    </source>
</reference>
<dbReference type="Proteomes" id="UP001265746">
    <property type="component" value="Unassembled WGS sequence"/>
</dbReference>
<evidence type="ECO:0000256" key="2">
    <source>
        <dbReference type="ARBA" id="ARBA00022723"/>
    </source>
</evidence>
<dbReference type="PANTHER" id="PTHR33337:SF40">
    <property type="entry name" value="CENP-V_GFA DOMAIN-CONTAINING PROTEIN-RELATED"/>
    <property type="match status" value="1"/>
</dbReference>
<dbReference type="Pfam" id="PF04828">
    <property type="entry name" value="GFA"/>
    <property type="match status" value="1"/>
</dbReference>
<comment type="caution">
    <text evidence="7">The sequence shown here is derived from an EMBL/GenBank/DDBJ whole genome shotgun (WGS) entry which is preliminary data.</text>
</comment>
<gene>
    <name evidence="7" type="ORF">N8I77_001235</name>
</gene>
<keyword evidence="8" id="KW-1185">Reference proteome</keyword>
<dbReference type="InterPro" id="IPR006913">
    <property type="entry name" value="CENP-V/GFA"/>
</dbReference>
<dbReference type="AlphaFoldDB" id="A0AAD9WAN1"/>
<accession>A0AAD9WAN1</accession>
<evidence type="ECO:0000259" key="6">
    <source>
        <dbReference type="PROSITE" id="PS51891"/>
    </source>
</evidence>
<evidence type="ECO:0000256" key="1">
    <source>
        <dbReference type="ARBA" id="ARBA00005495"/>
    </source>
</evidence>
<feature type="compositionally biased region" description="Polar residues" evidence="5">
    <location>
        <begin position="43"/>
        <end position="60"/>
    </location>
</feature>
<dbReference type="GO" id="GO:0046872">
    <property type="term" value="F:metal ion binding"/>
    <property type="evidence" value="ECO:0007669"/>
    <property type="project" value="UniProtKB-KW"/>
</dbReference>
<dbReference type="PANTHER" id="PTHR33337">
    <property type="entry name" value="GFA DOMAIN-CONTAINING PROTEIN"/>
    <property type="match status" value="1"/>
</dbReference>
<evidence type="ECO:0000313" key="7">
    <source>
        <dbReference type="EMBL" id="KAK2614404.1"/>
    </source>
</evidence>
<keyword evidence="2" id="KW-0479">Metal-binding</keyword>
<feature type="compositionally biased region" description="Basic and acidic residues" evidence="5">
    <location>
        <begin position="62"/>
        <end position="71"/>
    </location>
</feature>
<dbReference type="EMBL" id="JAUJFL010000001">
    <property type="protein sequence ID" value="KAK2614404.1"/>
    <property type="molecule type" value="Genomic_DNA"/>
</dbReference>